<evidence type="ECO:0000313" key="2">
    <source>
        <dbReference type="Proteomes" id="UP000676601"/>
    </source>
</evidence>
<reference evidence="1 2" key="1">
    <citation type="submission" date="2021-03" db="EMBL/GenBank/DDBJ databases">
        <title>Antimicrobial resistance genes in bacteria isolated from Japanese honey, and their potential for conferring macrolide and lincosamide resistance in the American foulbrood pathogen Paenibacillus larvae.</title>
        <authorList>
            <person name="Okamoto M."/>
            <person name="Kumagai M."/>
            <person name="Kanamori H."/>
            <person name="Takamatsu D."/>
        </authorList>
    </citation>
    <scope>NUCLEOTIDE SEQUENCE [LARGE SCALE GENOMIC DNA]</scope>
    <source>
        <strain evidence="1 2">J21TS7</strain>
    </source>
</reference>
<dbReference type="PANTHER" id="PTHR12993">
    <property type="entry name" value="N-ACETYLGLUCOSAMINYL-PHOSPHATIDYLINOSITOL DE-N-ACETYLASE-RELATED"/>
    <property type="match status" value="1"/>
</dbReference>
<dbReference type="EMBL" id="BORU01000001">
    <property type="protein sequence ID" value="GIO52658.1"/>
    <property type="molecule type" value="Genomic_DNA"/>
</dbReference>
<dbReference type="SUPFAM" id="SSF102588">
    <property type="entry name" value="LmbE-like"/>
    <property type="match status" value="1"/>
</dbReference>
<dbReference type="InterPro" id="IPR003737">
    <property type="entry name" value="GlcNAc_PI_deacetylase-related"/>
</dbReference>
<dbReference type="Pfam" id="PF02585">
    <property type="entry name" value="PIG-L"/>
    <property type="match status" value="1"/>
</dbReference>
<dbReference type="Proteomes" id="UP000676601">
    <property type="component" value="Unassembled WGS sequence"/>
</dbReference>
<gene>
    <name evidence="1" type="ORF">J21TS7_09760</name>
</gene>
<dbReference type="RefSeq" id="WP_212982933.1">
    <property type="nucleotide sequence ID" value="NZ_BORU01000001.1"/>
</dbReference>
<keyword evidence="2" id="KW-1185">Reference proteome</keyword>
<organism evidence="1 2">
    <name type="scientific">Paenibacillus cineris</name>
    <dbReference type="NCBI Taxonomy" id="237530"/>
    <lineage>
        <taxon>Bacteria</taxon>
        <taxon>Bacillati</taxon>
        <taxon>Bacillota</taxon>
        <taxon>Bacilli</taxon>
        <taxon>Bacillales</taxon>
        <taxon>Paenibacillaceae</taxon>
        <taxon>Paenibacillus</taxon>
    </lineage>
</organism>
<dbReference type="InterPro" id="IPR024078">
    <property type="entry name" value="LmbE-like_dom_sf"/>
</dbReference>
<evidence type="ECO:0008006" key="3">
    <source>
        <dbReference type="Google" id="ProtNLM"/>
    </source>
</evidence>
<dbReference type="PANTHER" id="PTHR12993:SF11">
    <property type="entry name" value="N-ACETYLGLUCOSAMINYL-PHOSPHATIDYLINOSITOL DE-N-ACETYLASE"/>
    <property type="match status" value="1"/>
</dbReference>
<proteinExistence type="predicted"/>
<accession>A0ABQ4L7U8</accession>
<evidence type="ECO:0000313" key="1">
    <source>
        <dbReference type="EMBL" id="GIO52658.1"/>
    </source>
</evidence>
<comment type="caution">
    <text evidence="1">The sequence shown here is derived from an EMBL/GenBank/DDBJ whole genome shotgun (WGS) entry which is preliminary data.</text>
</comment>
<name>A0ABQ4L7U8_9BACL</name>
<dbReference type="Gene3D" id="3.40.50.10320">
    <property type="entry name" value="LmbE-like"/>
    <property type="match status" value="1"/>
</dbReference>
<sequence>MEKWNVLVITAHPDDEVSCGGTLAKLAEQGHSVTIAIATNGNRGTQDTSVKPEQLAQTREREMEEAARILGVNRVIQLGFDDGTLSEQPDLKERIFRLIRNEKPDVVITLDAWKKWEFHPDHRALGLAAAEAAYLADSYGYYPKHLEEGIQPWKPREVYLLWSDEPNYTVDVTDTWEAKLQAADSHVSQGSGGKTFKENYLRHVQSASKDGELRKTESFRKIYGSSYLI</sequence>
<protein>
    <recommendedName>
        <fullName evidence="3">PIG-L family deacetylase</fullName>
    </recommendedName>
</protein>